<accession>A0A922L1R5</accession>
<reference evidence="2" key="1">
    <citation type="submission" date="2013-05" db="EMBL/GenBank/DDBJ databases">
        <authorList>
            <person name="Yim A.K.Y."/>
            <person name="Chan T.F."/>
            <person name="Ji K.M."/>
            <person name="Liu X.Y."/>
            <person name="Zhou J.W."/>
            <person name="Li R.Q."/>
            <person name="Yang K.Y."/>
            <person name="Li J."/>
            <person name="Li M."/>
            <person name="Law P.T.W."/>
            <person name="Wu Y.L."/>
            <person name="Cai Z.L."/>
            <person name="Qin H."/>
            <person name="Bao Y."/>
            <person name="Leung R.K.K."/>
            <person name="Ng P.K.S."/>
            <person name="Zou J."/>
            <person name="Zhong X.J."/>
            <person name="Ran P.X."/>
            <person name="Zhong N.S."/>
            <person name="Liu Z.G."/>
            <person name="Tsui S.K.W."/>
        </authorList>
    </citation>
    <scope>NUCLEOTIDE SEQUENCE</scope>
    <source>
        <strain evidence="2">Derf</strain>
        <tissue evidence="2">Whole organism</tissue>
    </source>
</reference>
<comment type="caution">
    <text evidence="2">The sequence shown here is derived from an EMBL/GenBank/DDBJ whole genome shotgun (WGS) entry which is preliminary data.</text>
</comment>
<evidence type="ECO:0000313" key="3">
    <source>
        <dbReference type="Proteomes" id="UP000790347"/>
    </source>
</evidence>
<evidence type="ECO:0000256" key="1">
    <source>
        <dbReference type="SAM" id="MobiDB-lite"/>
    </source>
</evidence>
<organism evidence="2 3">
    <name type="scientific">Dermatophagoides farinae</name>
    <name type="common">American house dust mite</name>
    <dbReference type="NCBI Taxonomy" id="6954"/>
    <lineage>
        <taxon>Eukaryota</taxon>
        <taxon>Metazoa</taxon>
        <taxon>Ecdysozoa</taxon>
        <taxon>Arthropoda</taxon>
        <taxon>Chelicerata</taxon>
        <taxon>Arachnida</taxon>
        <taxon>Acari</taxon>
        <taxon>Acariformes</taxon>
        <taxon>Sarcoptiformes</taxon>
        <taxon>Astigmata</taxon>
        <taxon>Psoroptidia</taxon>
        <taxon>Analgoidea</taxon>
        <taxon>Pyroglyphidae</taxon>
        <taxon>Dermatophagoidinae</taxon>
        <taxon>Dermatophagoides</taxon>
    </lineage>
</organism>
<reference evidence="2" key="2">
    <citation type="journal article" date="2022" name="Res Sq">
        <title>Comparative Genomics Reveals Insights into the Divergent Evolution of Astigmatic Mites and Household Pest Adaptations.</title>
        <authorList>
            <person name="Xiong Q."/>
            <person name="Wan A.T.-Y."/>
            <person name="Liu X.-Y."/>
            <person name="Fung C.S.-H."/>
            <person name="Xiao X."/>
            <person name="Malainual N."/>
            <person name="Hou J."/>
            <person name="Wang L."/>
            <person name="Wang M."/>
            <person name="Yang K."/>
            <person name="Cui Y."/>
            <person name="Leung E."/>
            <person name="Nong W."/>
            <person name="Shin S.-K."/>
            <person name="Au S."/>
            <person name="Jeong K.Y."/>
            <person name="Chew F.T."/>
            <person name="Hui J."/>
            <person name="Leung T.F."/>
            <person name="Tungtrongchitr A."/>
            <person name="Zhong N."/>
            <person name="Liu Z."/>
            <person name="Tsui S."/>
        </authorList>
    </citation>
    <scope>NUCLEOTIDE SEQUENCE</scope>
    <source>
        <strain evidence="2">Derf</strain>
        <tissue evidence="2">Whole organism</tissue>
    </source>
</reference>
<name>A0A922L1R5_DERFA</name>
<keyword evidence="3" id="KW-1185">Reference proteome</keyword>
<feature type="compositionally biased region" description="Polar residues" evidence="1">
    <location>
        <begin position="1"/>
        <end position="10"/>
    </location>
</feature>
<proteinExistence type="predicted"/>
<evidence type="ECO:0000313" key="2">
    <source>
        <dbReference type="EMBL" id="KAH9506842.1"/>
    </source>
</evidence>
<dbReference type="EMBL" id="ASGP02000005">
    <property type="protein sequence ID" value="KAH9506842.1"/>
    <property type="molecule type" value="Genomic_DNA"/>
</dbReference>
<protein>
    <submittedName>
        <fullName evidence="2">Uncharacterized protein</fullName>
    </submittedName>
</protein>
<dbReference type="AlphaFoldDB" id="A0A922L1R5"/>
<feature type="region of interest" description="Disordered" evidence="1">
    <location>
        <begin position="1"/>
        <end position="20"/>
    </location>
</feature>
<gene>
    <name evidence="2" type="ORF">DERF_011554</name>
</gene>
<sequence>MKKNPLNQHLKNYEEKKTNPIPVIRQSHNHDHQHQCEIICTTISAILCHRLIDVRQMFKNEIY</sequence>
<dbReference type="Proteomes" id="UP000790347">
    <property type="component" value="Unassembled WGS sequence"/>
</dbReference>